<evidence type="ECO:0000313" key="4">
    <source>
        <dbReference type="Proteomes" id="UP000494122"/>
    </source>
</evidence>
<proteinExistence type="predicted"/>
<dbReference type="Pfam" id="PF13781">
    <property type="entry name" value="DoxX_3"/>
    <property type="match status" value="1"/>
</dbReference>
<feature type="transmembrane region" description="Helical" evidence="1">
    <location>
        <begin position="302"/>
        <end position="323"/>
    </location>
</feature>
<dbReference type="GO" id="GO:0044877">
    <property type="term" value="F:protein-containing complex binding"/>
    <property type="evidence" value="ECO:0007669"/>
    <property type="project" value="TreeGrafter"/>
</dbReference>
<evidence type="ECO:0000313" key="3">
    <source>
        <dbReference type="EMBL" id="CAB3894639.1"/>
    </source>
</evidence>
<dbReference type="InterPro" id="IPR036291">
    <property type="entry name" value="NAD(P)-bd_dom_sf"/>
</dbReference>
<keyword evidence="1" id="KW-0812">Transmembrane</keyword>
<feature type="domain" description="NAD(P)-binding" evidence="2">
    <location>
        <begin position="7"/>
        <end position="142"/>
    </location>
</feature>
<dbReference type="RefSeq" id="WP_175183338.1">
    <property type="nucleotide sequence ID" value="NZ_CADILE010000012.1"/>
</dbReference>
<dbReference type="InterPro" id="IPR051207">
    <property type="entry name" value="ComplexI_NDUFA9_subunit"/>
</dbReference>
<dbReference type="Gene3D" id="3.40.50.720">
    <property type="entry name" value="NAD(P)-binding Rossmann-like Domain"/>
    <property type="match status" value="1"/>
</dbReference>
<sequence length="418" mass="44421">MNILVCGANGFIGRALCQALACDGHRVLKGVRQPRHPDEIAVDYRVDTTPAAWVDRLRGIHVVINAVGILREADRGDFDRLHHLAPAALFDAAAQAGVRRVLQLSALGAQQGATAYFRSKRAADDHLQALPVAHHILRPALVYGAQGASARFFRALASLPLHALPAGGRQPLRPIHVDELAEIVVRLVGGTVDAPAVLDLVGGAEVTFKRMLGVYRASMGFAPAWTLAVPGALVAAGAALCDRLPGSILTRDTWRMLRAGNSGDGALTTRVLGRPPAAIDAFITPDQAPALRQQALAAWRPALLRAALALIWLWTALCSAFIYPTGDSLALLARVGLHGPVAVAALYLAAALDAVFGVATLWRPGRRLWAAQLALVLGYSAVIALALPEFLWHPFGPLLKNVAVVALLFILFSEETQS</sequence>
<evidence type="ECO:0000256" key="1">
    <source>
        <dbReference type="SAM" id="Phobius"/>
    </source>
</evidence>
<keyword evidence="1" id="KW-1133">Transmembrane helix</keyword>
<feature type="transmembrane region" description="Helical" evidence="1">
    <location>
        <begin position="343"/>
        <end position="362"/>
    </location>
</feature>
<name>A0A6S7E543_9BURK</name>
<protein>
    <recommendedName>
        <fullName evidence="2">NAD(P)-binding domain-containing protein</fullName>
    </recommendedName>
</protein>
<dbReference type="SUPFAM" id="SSF51735">
    <property type="entry name" value="NAD(P)-binding Rossmann-fold domains"/>
    <property type="match status" value="1"/>
</dbReference>
<feature type="transmembrane region" description="Helical" evidence="1">
    <location>
        <begin position="394"/>
        <end position="412"/>
    </location>
</feature>
<dbReference type="InterPro" id="IPR025695">
    <property type="entry name" value="DoxX-like"/>
</dbReference>
<dbReference type="Proteomes" id="UP000494122">
    <property type="component" value="Unassembled WGS sequence"/>
</dbReference>
<dbReference type="InterPro" id="IPR016040">
    <property type="entry name" value="NAD(P)-bd_dom"/>
</dbReference>
<feature type="transmembrane region" description="Helical" evidence="1">
    <location>
        <begin position="369"/>
        <end position="388"/>
    </location>
</feature>
<gene>
    <name evidence="3" type="ORF">LMG3328_03972</name>
</gene>
<dbReference type="EMBL" id="CADILE010000012">
    <property type="protein sequence ID" value="CAB3894639.1"/>
    <property type="molecule type" value="Genomic_DNA"/>
</dbReference>
<dbReference type="PANTHER" id="PTHR12126">
    <property type="entry name" value="NADH-UBIQUINONE OXIDOREDUCTASE 39 KDA SUBUNIT-RELATED"/>
    <property type="match status" value="1"/>
</dbReference>
<keyword evidence="1" id="KW-0472">Membrane</keyword>
<reference evidence="3 4" key="1">
    <citation type="submission" date="2020-04" db="EMBL/GenBank/DDBJ databases">
        <authorList>
            <person name="De Canck E."/>
        </authorList>
    </citation>
    <scope>NUCLEOTIDE SEQUENCE [LARGE SCALE GENOMIC DNA]</scope>
    <source>
        <strain evidence="3 4">LMG 3328</strain>
    </source>
</reference>
<accession>A0A6S7E543</accession>
<organism evidence="3 4">
    <name type="scientific">Achromobacter ruhlandii</name>
    <dbReference type="NCBI Taxonomy" id="72557"/>
    <lineage>
        <taxon>Bacteria</taxon>
        <taxon>Pseudomonadati</taxon>
        <taxon>Pseudomonadota</taxon>
        <taxon>Betaproteobacteria</taxon>
        <taxon>Burkholderiales</taxon>
        <taxon>Alcaligenaceae</taxon>
        <taxon>Achromobacter</taxon>
    </lineage>
</organism>
<dbReference type="PANTHER" id="PTHR12126:SF11">
    <property type="entry name" value="NADH DEHYDROGENASE [UBIQUINONE] 1 ALPHA SUBCOMPLEX SUBUNIT 9, MITOCHONDRIAL"/>
    <property type="match status" value="1"/>
</dbReference>
<evidence type="ECO:0000259" key="2">
    <source>
        <dbReference type="Pfam" id="PF13460"/>
    </source>
</evidence>
<dbReference type="AlphaFoldDB" id="A0A6S7E543"/>
<dbReference type="Pfam" id="PF13460">
    <property type="entry name" value="NAD_binding_10"/>
    <property type="match status" value="1"/>
</dbReference>